<dbReference type="EMBL" id="LVLJ01002289">
    <property type="protein sequence ID" value="OAE25817.1"/>
    <property type="molecule type" value="Genomic_DNA"/>
</dbReference>
<organism evidence="2 3">
    <name type="scientific">Marchantia polymorpha subsp. ruderalis</name>
    <dbReference type="NCBI Taxonomy" id="1480154"/>
    <lineage>
        <taxon>Eukaryota</taxon>
        <taxon>Viridiplantae</taxon>
        <taxon>Streptophyta</taxon>
        <taxon>Embryophyta</taxon>
        <taxon>Marchantiophyta</taxon>
        <taxon>Marchantiopsida</taxon>
        <taxon>Marchantiidae</taxon>
        <taxon>Marchantiales</taxon>
        <taxon>Marchantiaceae</taxon>
        <taxon>Marchantia</taxon>
    </lineage>
</organism>
<dbReference type="Gene3D" id="3.40.47.10">
    <property type="match status" value="1"/>
</dbReference>
<name>A0A176VYG8_MARPO</name>
<dbReference type="InterPro" id="IPR016039">
    <property type="entry name" value="Thiolase-like"/>
</dbReference>
<dbReference type="AlphaFoldDB" id="A0A176VYG8"/>
<feature type="compositionally biased region" description="Low complexity" evidence="1">
    <location>
        <begin position="170"/>
        <end position="190"/>
    </location>
</feature>
<proteinExistence type="predicted"/>
<feature type="region of interest" description="Disordered" evidence="1">
    <location>
        <begin position="170"/>
        <end position="249"/>
    </location>
</feature>
<evidence type="ECO:0000313" key="3">
    <source>
        <dbReference type="Proteomes" id="UP000077202"/>
    </source>
</evidence>
<feature type="compositionally biased region" description="Basic and acidic residues" evidence="1">
    <location>
        <begin position="207"/>
        <end position="226"/>
    </location>
</feature>
<sequence>MINNADANAAIACRHQRADGPATALAIATTAHRQSEYPDFIIFDITNTNLRTQLKAKLLESDIALREVPKLAEQAAIEALAEWGQPIHSRLKGPSICHLAFFGSFPPKGVQVKQVFRVGLVQKVTRYVSPPQPSSSTSFLWKSDSMSRQRRNVILAQVAECRSTFCTTSSSAEESSSTGLDSGSAVSESSSGGGAEPDVLDRTYGQKQEDHHQVADHSHEHFLQKDDDGEGLESTGFDMSKVSKPSGDE</sequence>
<protein>
    <submittedName>
        <fullName evidence="2">Uncharacterized protein</fullName>
    </submittedName>
</protein>
<accession>A0A176VYG8</accession>
<comment type="caution">
    <text evidence="2">The sequence shown here is derived from an EMBL/GenBank/DDBJ whole genome shotgun (WGS) entry which is preliminary data.</text>
</comment>
<gene>
    <name evidence="2" type="ORF">AXG93_2145s1160</name>
</gene>
<dbReference type="GO" id="GO:0016746">
    <property type="term" value="F:acyltransferase activity"/>
    <property type="evidence" value="ECO:0007669"/>
    <property type="project" value="InterPro"/>
</dbReference>
<evidence type="ECO:0000313" key="2">
    <source>
        <dbReference type="EMBL" id="OAE25817.1"/>
    </source>
</evidence>
<keyword evidence="3" id="KW-1185">Reference proteome</keyword>
<evidence type="ECO:0000256" key="1">
    <source>
        <dbReference type="SAM" id="MobiDB-lite"/>
    </source>
</evidence>
<dbReference type="Proteomes" id="UP000077202">
    <property type="component" value="Unassembled WGS sequence"/>
</dbReference>
<reference evidence="2" key="1">
    <citation type="submission" date="2016-03" db="EMBL/GenBank/DDBJ databases">
        <title>Mechanisms controlling the formation of the plant cell surface in tip-growing cells are functionally conserved among land plants.</title>
        <authorList>
            <person name="Honkanen S."/>
            <person name="Jones V.A."/>
            <person name="Morieri G."/>
            <person name="Champion C."/>
            <person name="Hetherington A.J."/>
            <person name="Kelly S."/>
            <person name="Saint-Marcoux D."/>
            <person name="Proust H."/>
            <person name="Prescott H."/>
            <person name="Dolan L."/>
        </authorList>
    </citation>
    <scope>NUCLEOTIDE SEQUENCE [LARGE SCALE GENOMIC DNA]</scope>
    <source>
        <tissue evidence="2">Whole gametophyte</tissue>
    </source>
</reference>